<evidence type="ECO:0000313" key="3">
    <source>
        <dbReference type="EnsemblPlants" id="KEH29807"/>
    </source>
</evidence>
<dbReference type="EMBL" id="CM001220">
    <property type="protein sequence ID" value="KEH29807.1"/>
    <property type="molecule type" value="Genomic_DNA"/>
</dbReference>
<feature type="domain" description="GIR1-like zinc ribbon" evidence="1">
    <location>
        <begin position="44"/>
        <end position="75"/>
    </location>
</feature>
<dbReference type="HOGENOM" id="CLU_2609646_0_0_1"/>
<proteinExistence type="predicted"/>
<evidence type="ECO:0000259" key="1">
    <source>
        <dbReference type="Pfam" id="PF24747"/>
    </source>
</evidence>
<dbReference type="Pfam" id="PF24747">
    <property type="entry name" value="Zn-ribbon_GIR1"/>
    <property type="match status" value="1"/>
</dbReference>
<keyword evidence="4" id="KW-1185">Reference proteome</keyword>
<evidence type="ECO:0000313" key="4">
    <source>
        <dbReference type="Proteomes" id="UP000002051"/>
    </source>
</evidence>
<reference evidence="3" key="3">
    <citation type="submission" date="2015-04" db="UniProtKB">
        <authorList>
            <consortium name="EnsemblPlants"/>
        </authorList>
    </citation>
    <scope>IDENTIFICATION</scope>
    <source>
        <strain evidence="3">cv. Jemalong A17</strain>
    </source>
</reference>
<protein>
    <recommendedName>
        <fullName evidence="1">GIR1-like zinc ribbon domain-containing protein</fullName>
    </recommendedName>
</protein>
<dbReference type="InterPro" id="IPR055281">
    <property type="entry name" value="GIR1-2/SIED1"/>
</dbReference>
<organism evidence="2 4">
    <name type="scientific">Medicago truncatula</name>
    <name type="common">Barrel medic</name>
    <name type="synonym">Medicago tribuloides</name>
    <dbReference type="NCBI Taxonomy" id="3880"/>
    <lineage>
        <taxon>Eukaryota</taxon>
        <taxon>Viridiplantae</taxon>
        <taxon>Streptophyta</taxon>
        <taxon>Embryophyta</taxon>
        <taxon>Tracheophyta</taxon>
        <taxon>Spermatophyta</taxon>
        <taxon>Magnoliopsida</taxon>
        <taxon>eudicotyledons</taxon>
        <taxon>Gunneridae</taxon>
        <taxon>Pentapetalae</taxon>
        <taxon>rosids</taxon>
        <taxon>fabids</taxon>
        <taxon>Fabales</taxon>
        <taxon>Fabaceae</taxon>
        <taxon>Papilionoideae</taxon>
        <taxon>50 kb inversion clade</taxon>
        <taxon>NPAAA clade</taxon>
        <taxon>Hologalegina</taxon>
        <taxon>IRL clade</taxon>
        <taxon>Trifolieae</taxon>
        <taxon>Medicago</taxon>
    </lineage>
</organism>
<gene>
    <name evidence="2" type="ordered locus">MTR_4g052190</name>
</gene>
<reference evidence="2 4" key="1">
    <citation type="journal article" date="2011" name="Nature">
        <title>The Medicago genome provides insight into the evolution of rhizobial symbioses.</title>
        <authorList>
            <person name="Young N.D."/>
            <person name="Debelle F."/>
            <person name="Oldroyd G.E."/>
            <person name="Geurts R."/>
            <person name="Cannon S.B."/>
            <person name="Udvardi M.K."/>
            <person name="Benedito V.A."/>
            <person name="Mayer K.F."/>
            <person name="Gouzy J."/>
            <person name="Schoof H."/>
            <person name="Van de Peer Y."/>
            <person name="Proost S."/>
            <person name="Cook D.R."/>
            <person name="Meyers B.C."/>
            <person name="Spannagl M."/>
            <person name="Cheung F."/>
            <person name="De Mita S."/>
            <person name="Krishnakumar V."/>
            <person name="Gundlach H."/>
            <person name="Zhou S."/>
            <person name="Mudge J."/>
            <person name="Bharti A.K."/>
            <person name="Murray J.D."/>
            <person name="Naoumkina M.A."/>
            <person name="Rosen B."/>
            <person name="Silverstein K.A."/>
            <person name="Tang H."/>
            <person name="Rombauts S."/>
            <person name="Zhao P.X."/>
            <person name="Zhou P."/>
            <person name="Barbe V."/>
            <person name="Bardou P."/>
            <person name="Bechner M."/>
            <person name="Bellec A."/>
            <person name="Berger A."/>
            <person name="Berges H."/>
            <person name="Bidwell S."/>
            <person name="Bisseling T."/>
            <person name="Choisne N."/>
            <person name="Couloux A."/>
            <person name="Denny R."/>
            <person name="Deshpande S."/>
            <person name="Dai X."/>
            <person name="Doyle J.J."/>
            <person name="Dudez A.M."/>
            <person name="Farmer A.D."/>
            <person name="Fouteau S."/>
            <person name="Franken C."/>
            <person name="Gibelin C."/>
            <person name="Gish J."/>
            <person name="Goldstein S."/>
            <person name="Gonzalez A.J."/>
            <person name="Green P.J."/>
            <person name="Hallab A."/>
            <person name="Hartog M."/>
            <person name="Hua A."/>
            <person name="Humphray S.J."/>
            <person name="Jeong D.H."/>
            <person name="Jing Y."/>
            <person name="Jocker A."/>
            <person name="Kenton S.M."/>
            <person name="Kim D.J."/>
            <person name="Klee K."/>
            <person name="Lai H."/>
            <person name="Lang C."/>
            <person name="Lin S."/>
            <person name="Macmil S.L."/>
            <person name="Magdelenat G."/>
            <person name="Matthews L."/>
            <person name="McCorrison J."/>
            <person name="Monaghan E.L."/>
            <person name="Mun J.H."/>
            <person name="Najar F.Z."/>
            <person name="Nicholson C."/>
            <person name="Noirot C."/>
            <person name="O'Bleness M."/>
            <person name="Paule C.R."/>
            <person name="Poulain J."/>
            <person name="Prion F."/>
            <person name="Qin B."/>
            <person name="Qu C."/>
            <person name="Retzel E.F."/>
            <person name="Riddle C."/>
            <person name="Sallet E."/>
            <person name="Samain S."/>
            <person name="Samson N."/>
            <person name="Sanders I."/>
            <person name="Saurat O."/>
            <person name="Scarpelli C."/>
            <person name="Schiex T."/>
            <person name="Segurens B."/>
            <person name="Severin A.J."/>
            <person name="Sherrier D.J."/>
            <person name="Shi R."/>
            <person name="Sims S."/>
            <person name="Singer S.R."/>
            <person name="Sinharoy S."/>
            <person name="Sterck L."/>
            <person name="Viollet A."/>
            <person name="Wang B.B."/>
            <person name="Wang K."/>
            <person name="Wang M."/>
            <person name="Wang X."/>
            <person name="Warfsmann J."/>
            <person name="Weissenbach J."/>
            <person name="White D.D."/>
            <person name="White J.D."/>
            <person name="Wiley G.B."/>
            <person name="Wincker P."/>
            <person name="Xing Y."/>
            <person name="Yang L."/>
            <person name="Yao Z."/>
            <person name="Ying F."/>
            <person name="Zhai J."/>
            <person name="Zhou L."/>
            <person name="Zuber A."/>
            <person name="Denarie J."/>
            <person name="Dixon R.A."/>
            <person name="May G.D."/>
            <person name="Schwartz D.C."/>
            <person name="Rogers J."/>
            <person name="Quetier F."/>
            <person name="Town C.D."/>
            <person name="Roe B.A."/>
        </authorList>
    </citation>
    <scope>NUCLEOTIDE SEQUENCE [LARGE SCALE GENOMIC DNA]</scope>
    <source>
        <strain evidence="2">A17</strain>
        <strain evidence="3 4">cv. Jemalong A17</strain>
    </source>
</reference>
<dbReference type="PANTHER" id="PTHR33177:SF74">
    <property type="entry name" value="PROTEIN GL2-INTERACTING REPRESSOR 1"/>
    <property type="match status" value="1"/>
</dbReference>
<dbReference type="Proteomes" id="UP000002051">
    <property type="component" value="Chromosome 4"/>
</dbReference>
<name>A0A072UJF3_MEDTR</name>
<dbReference type="InterPro" id="IPR056440">
    <property type="entry name" value="Zn-ribbon_GIR1"/>
</dbReference>
<reference evidence="2 4" key="2">
    <citation type="journal article" date="2014" name="BMC Genomics">
        <title>An improved genome release (version Mt4.0) for the model legume Medicago truncatula.</title>
        <authorList>
            <person name="Tang H."/>
            <person name="Krishnakumar V."/>
            <person name="Bidwell S."/>
            <person name="Rosen B."/>
            <person name="Chan A."/>
            <person name="Zhou S."/>
            <person name="Gentzbittel L."/>
            <person name="Childs K.L."/>
            <person name="Yandell M."/>
            <person name="Gundlach H."/>
            <person name="Mayer K.F."/>
            <person name="Schwartz D.C."/>
            <person name="Town C.D."/>
        </authorList>
    </citation>
    <scope>GENOME REANNOTATION</scope>
    <source>
        <strain evidence="2">A17</strain>
        <strain evidence="3 4">cv. Jemalong A17</strain>
    </source>
</reference>
<dbReference type="AlphaFoldDB" id="A0A072UJF3"/>
<dbReference type="EnsemblPlants" id="KEH29807">
    <property type="protein sequence ID" value="KEH29807"/>
    <property type="gene ID" value="MTR_4g052190"/>
</dbReference>
<accession>A0A072UJF3</accession>
<dbReference type="PANTHER" id="PTHR33177">
    <property type="entry name" value="PUTATIVE-RELATED"/>
    <property type="match status" value="1"/>
</dbReference>
<sequence>MDLRSSSSSSSLSYTSDLTTEISLFLPTEENTPKETKGPIINKAMTLIGCPGCFLYVISSEENPNCPKCNTTSFLIIEW</sequence>
<evidence type="ECO:0000313" key="2">
    <source>
        <dbReference type="EMBL" id="KEH29807.1"/>
    </source>
</evidence>